<dbReference type="KEGG" id="tut:107362197"/>
<keyword evidence="3 12" id="KW-0813">Transport</keyword>
<evidence type="ECO:0000256" key="6">
    <source>
        <dbReference type="ARBA" id="ARBA00022868"/>
    </source>
</evidence>
<organism evidence="14 15">
    <name type="scientific">Tetranychus urticae</name>
    <name type="common">Two-spotted spider mite</name>
    <dbReference type="NCBI Taxonomy" id="32264"/>
    <lineage>
        <taxon>Eukaryota</taxon>
        <taxon>Metazoa</taxon>
        <taxon>Ecdysozoa</taxon>
        <taxon>Arthropoda</taxon>
        <taxon>Chelicerata</taxon>
        <taxon>Arachnida</taxon>
        <taxon>Acari</taxon>
        <taxon>Acariformes</taxon>
        <taxon>Trombidiformes</taxon>
        <taxon>Prostigmata</taxon>
        <taxon>Eleutherengona</taxon>
        <taxon>Raphignathae</taxon>
        <taxon>Tetranychoidea</taxon>
        <taxon>Tetranychidae</taxon>
        <taxon>Tetranychus</taxon>
    </lineage>
</organism>
<dbReference type="GO" id="GO:0005921">
    <property type="term" value="C:gap junction"/>
    <property type="evidence" value="ECO:0007669"/>
    <property type="project" value="UniProtKB-SubCell"/>
</dbReference>
<feature type="transmembrane region" description="Helical" evidence="12">
    <location>
        <begin position="298"/>
        <end position="323"/>
    </location>
</feature>
<evidence type="ECO:0000256" key="3">
    <source>
        <dbReference type="ARBA" id="ARBA00022448"/>
    </source>
</evidence>
<evidence type="ECO:0000256" key="5">
    <source>
        <dbReference type="ARBA" id="ARBA00022692"/>
    </source>
</evidence>
<dbReference type="OMA" id="WAPADIT"/>
<comment type="subcellular location">
    <subcellularLocation>
        <location evidence="1">Cell junction</location>
        <location evidence="1">Gap junction</location>
    </subcellularLocation>
    <subcellularLocation>
        <location evidence="2 12">Cell membrane</location>
        <topology evidence="2 12">Multi-pass membrane protein</topology>
    </subcellularLocation>
</comment>
<comment type="similarity">
    <text evidence="12">Belongs to the pannexin family.</text>
</comment>
<protein>
    <recommendedName>
        <fullName evidence="12">Innexin</fullName>
    </recommendedName>
</protein>
<evidence type="ECO:0000256" key="1">
    <source>
        <dbReference type="ARBA" id="ARBA00004610"/>
    </source>
</evidence>
<feature type="compositionally biased region" description="Pro residues" evidence="13">
    <location>
        <begin position="411"/>
        <end position="422"/>
    </location>
</feature>
<dbReference type="GO" id="GO:0007602">
    <property type="term" value="P:phototransduction"/>
    <property type="evidence" value="ECO:0007669"/>
    <property type="project" value="TreeGrafter"/>
</dbReference>
<feature type="compositionally biased region" description="Basic and acidic residues" evidence="13">
    <location>
        <begin position="450"/>
        <end position="464"/>
    </location>
</feature>
<keyword evidence="11 12" id="KW-0407">Ion channel</keyword>
<accession>T1KCG3</accession>
<feature type="transmembrane region" description="Helical" evidence="12">
    <location>
        <begin position="143"/>
        <end position="162"/>
    </location>
</feature>
<dbReference type="eggNOG" id="ENOG502QR27">
    <property type="taxonomic scope" value="Eukaryota"/>
</dbReference>
<dbReference type="GO" id="GO:0034220">
    <property type="term" value="P:monoatomic ion transmembrane transport"/>
    <property type="evidence" value="ECO:0007669"/>
    <property type="project" value="UniProtKB-KW"/>
</dbReference>
<dbReference type="PANTHER" id="PTHR11893">
    <property type="entry name" value="INNEXIN"/>
    <property type="match status" value="1"/>
</dbReference>
<dbReference type="PANTHER" id="PTHR11893:SF41">
    <property type="entry name" value="INNEXIN INX2"/>
    <property type="match status" value="1"/>
</dbReference>
<evidence type="ECO:0000313" key="15">
    <source>
        <dbReference type="Proteomes" id="UP000015104"/>
    </source>
</evidence>
<dbReference type="EnsemblMetazoa" id="tetur08g07520.1">
    <property type="protein sequence ID" value="tetur08g07520.1"/>
    <property type="gene ID" value="tetur08g07520"/>
</dbReference>
<dbReference type="InterPro" id="IPR000990">
    <property type="entry name" value="Innexin"/>
</dbReference>
<feature type="transmembrane region" description="Helical" evidence="12">
    <location>
        <begin position="216"/>
        <end position="242"/>
    </location>
</feature>
<keyword evidence="15" id="KW-1185">Reference proteome</keyword>
<dbReference type="PROSITE" id="PS51013">
    <property type="entry name" value="PANNEXIN"/>
    <property type="match status" value="1"/>
</dbReference>
<sequence length="471" mass="54403">MSSKTPAKIGSNPLAFLDVLKQVTSLKFTSVFSSRSSIQIDNYIFKLHSTVTIYILTISTVFVGMKQYFGDPIECLNPDSATLTRAQMQNFCWMEGAFTIISSYAGHPKSLGEVTGLDNAYPGVKGYNPQKGDLKMPHKYYQWVYYILCIQCILFYAPKYLWKRREAGRLQDLIDKIKDRHILQYEGLDRFLVVKDTLDVMLIADEFFSWIFFSEILYLLHIVLEIFFLNAFLGGKFIMLGFQWLHYTLNSDNIAFDPLIRMFPRLTKCAFHKYGTSGSLETFDTLCFMPLNIVNEKVFIMLWFWFMVLLLATIYHILIYRTIMISIPWYRYKRLTALAPAADKRFLKKISKRPGRWFVMNTIASNLKPYYFADLLDKLQEDHYTKNFRLDSRVTMNDFVVDGKVPCTAPTAPPKSKPPPPGFITQEQPTSSGEENANKNNASDGWGDDTNTKDDGWPVEETKNDNLGIVW</sequence>
<feature type="transmembrane region" description="Helical" evidence="12">
    <location>
        <begin position="43"/>
        <end position="63"/>
    </location>
</feature>
<evidence type="ECO:0000313" key="14">
    <source>
        <dbReference type="EnsemblMetazoa" id="tetur08g07520.1"/>
    </source>
</evidence>
<evidence type="ECO:0000256" key="8">
    <source>
        <dbReference type="ARBA" id="ARBA00022989"/>
    </source>
</evidence>
<dbReference type="AlphaFoldDB" id="T1KCG3"/>
<name>T1KCG3_TETUR</name>
<evidence type="ECO:0000256" key="4">
    <source>
        <dbReference type="ARBA" id="ARBA00022475"/>
    </source>
</evidence>
<dbReference type="Proteomes" id="UP000015104">
    <property type="component" value="Unassembled WGS sequence"/>
</dbReference>
<evidence type="ECO:0000256" key="9">
    <source>
        <dbReference type="ARBA" id="ARBA00023065"/>
    </source>
</evidence>
<proteinExistence type="inferred from homology"/>
<dbReference type="HOGENOM" id="CLU_035763_1_1_1"/>
<dbReference type="OrthoDB" id="5867527at2759"/>
<evidence type="ECO:0000256" key="13">
    <source>
        <dbReference type="SAM" id="MobiDB-lite"/>
    </source>
</evidence>
<feature type="compositionally biased region" description="Polar residues" evidence="13">
    <location>
        <begin position="425"/>
        <end position="443"/>
    </location>
</feature>
<dbReference type="Pfam" id="PF00876">
    <property type="entry name" value="Innexin"/>
    <property type="match status" value="1"/>
</dbReference>
<keyword evidence="4" id="KW-1003">Cell membrane</keyword>
<reference evidence="14" key="2">
    <citation type="submission" date="2015-06" db="UniProtKB">
        <authorList>
            <consortium name="EnsemblMetazoa"/>
        </authorList>
    </citation>
    <scope>IDENTIFICATION</scope>
</reference>
<dbReference type="GO" id="GO:0005243">
    <property type="term" value="F:gap junction channel activity"/>
    <property type="evidence" value="ECO:0007669"/>
    <property type="project" value="TreeGrafter"/>
</dbReference>
<keyword evidence="10 12" id="KW-0472">Membrane</keyword>
<keyword evidence="6" id="KW-0303">Gap junction</keyword>
<keyword evidence="7" id="KW-0965">Cell junction</keyword>
<keyword evidence="5 12" id="KW-0812">Transmembrane</keyword>
<keyword evidence="9 12" id="KW-0406">Ion transport</keyword>
<evidence type="ECO:0000256" key="12">
    <source>
        <dbReference type="RuleBase" id="RU010713"/>
    </source>
</evidence>
<dbReference type="STRING" id="32264.T1KCG3"/>
<keyword evidence="8 12" id="KW-1133">Transmembrane helix</keyword>
<evidence type="ECO:0000256" key="11">
    <source>
        <dbReference type="ARBA" id="ARBA00023303"/>
    </source>
</evidence>
<feature type="region of interest" description="Disordered" evidence="13">
    <location>
        <begin position="407"/>
        <end position="471"/>
    </location>
</feature>
<comment type="function">
    <text evidence="12">Structural component of the gap junctions.</text>
</comment>
<reference evidence="15" key="1">
    <citation type="submission" date="2011-08" db="EMBL/GenBank/DDBJ databases">
        <authorList>
            <person name="Rombauts S."/>
        </authorList>
    </citation>
    <scope>NUCLEOTIDE SEQUENCE</scope>
    <source>
        <strain evidence="15">London</strain>
    </source>
</reference>
<evidence type="ECO:0000256" key="10">
    <source>
        <dbReference type="ARBA" id="ARBA00023136"/>
    </source>
</evidence>
<evidence type="ECO:0000256" key="7">
    <source>
        <dbReference type="ARBA" id="ARBA00022949"/>
    </source>
</evidence>
<dbReference type="EMBL" id="CAEY01001960">
    <property type="status" value="NOT_ANNOTATED_CDS"/>
    <property type="molecule type" value="Genomic_DNA"/>
</dbReference>
<dbReference type="GO" id="GO:0005886">
    <property type="term" value="C:plasma membrane"/>
    <property type="evidence" value="ECO:0007669"/>
    <property type="project" value="UniProtKB-SubCell"/>
</dbReference>
<dbReference type="PRINTS" id="PR01262">
    <property type="entry name" value="INNEXIN"/>
</dbReference>
<evidence type="ECO:0000256" key="2">
    <source>
        <dbReference type="ARBA" id="ARBA00004651"/>
    </source>
</evidence>
<gene>
    <name evidence="12" type="primary">inx</name>
    <name evidence="14" type="synonym">107362197</name>
</gene>